<dbReference type="Pfam" id="PF08666">
    <property type="entry name" value="SAF"/>
    <property type="match status" value="1"/>
</dbReference>
<protein>
    <submittedName>
        <fullName evidence="2">Pilus assembly protein CpaB</fullName>
    </submittedName>
</protein>
<proteinExistence type="predicted"/>
<dbReference type="EMBL" id="AZAC01000014">
    <property type="protein sequence ID" value="KIX13802.1"/>
    <property type="molecule type" value="Genomic_DNA"/>
</dbReference>
<organism evidence="2 3">
    <name type="scientific">Dethiosulfatarculus sandiegensis</name>
    <dbReference type="NCBI Taxonomy" id="1429043"/>
    <lineage>
        <taxon>Bacteria</taxon>
        <taxon>Pseudomonadati</taxon>
        <taxon>Thermodesulfobacteriota</taxon>
        <taxon>Desulfarculia</taxon>
        <taxon>Desulfarculales</taxon>
        <taxon>Desulfarculaceae</taxon>
        <taxon>Dethiosulfatarculus</taxon>
    </lineage>
</organism>
<dbReference type="NCBIfam" id="TIGR03177">
    <property type="entry name" value="pilus_cpaB"/>
    <property type="match status" value="1"/>
</dbReference>
<dbReference type="STRING" id="1429043.X474_13125"/>
<dbReference type="InParanoid" id="A0A0D2GFU6"/>
<dbReference type="SMART" id="SM00858">
    <property type="entry name" value="SAF"/>
    <property type="match status" value="1"/>
</dbReference>
<dbReference type="Pfam" id="PF16976">
    <property type="entry name" value="RcpC"/>
    <property type="match status" value="1"/>
</dbReference>
<gene>
    <name evidence="2" type="ORF">X474_13125</name>
</gene>
<evidence type="ECO:0000313" key="2">
    <source>
        <dbReference type="EMBL" id="KIX13802.1"/>
    </source>
</evidence>
<reference evidence="2 3" key="1">
    <citation type="submission" date="2013-11" db="EMBL/GenBank/DDBJ databases">
        <title>Metagenomic analysis of a methanogenic consortium involved in long chain n-alkane degradation.</title>
        <authorList>
            <person name="Davidova I.A."/>
            <person name="Callaghan A.V."/>
            <person name="Wawrik B."/>
            <person name="Pruitt S."/>
            <person name="Marks C."/>
            <person name="Duncan K.E."/>
            <person name="Suflita J.M."/>
        </authorList>
    </citation>
    <scope>NUCLEOTIDE SEQUENCE [LARGE SCALE GENOMIC DNA]</scope>
    <source>
        <strain evidence="2 3">SPR</strain>
    </source>
</reference>
<keyword evidence="3" id="KW-1185">Reference proteome</keyword>
<dbReference type="InterPro" id="IPR013974">
    <property type="entry name" value="SAF"/>
</dbReference>
<dbReference type="InterPro" id="IPR017592">
    <property type="entry name" value="Pilus_assmbl_Flp-typ_CpaB"/>
</dbReference>
<comment type="caution">
    <text evidence="2">The sequence shown here is derived from an EMBL/GenBank/DDBJ whole genome shotgun (WGS) entry which is preliminary data.</text>
</comment>
<dbReference type="Proteomes" id="UP000032233">
    <property type="component" value="Unassembled WGS sequence"/>
</dbReference>
<dbReference type="AlphaFoldDB" id="A0A0D2GFU6"/>
<accession>A0A0D2GFU6</accession>
<sequence>MVVAKRNLPEGQTLTVADLTVRDWPRNSLPPGSFNQVKNLDGRVVKTRLIAGEPVLKAKLSPKGLRGGLSAVVAPGMRAVTVKVDEVIGVGDFVQPRDRVDVIVTVNRSGYSKNPAARIVLQDVEVLAVEKNPRVETGGGKKKSKSKLRVATLQLTPADAEKLALASTEGKLLLSLRNQADHRAATTKGVRLDNLIKGPVNPPGLDLAKLMPEIKPKEKPKPAAPPETKIEVIKGITRSEQRLSK</sequence>
<name>A0A0D2GFU6_9BACT</name>
<feature type="domain" description="SAF" evidence="1">
    <location>
        <begin position="1"/>
        <end position="61"/>
    </location>
</feature>
<dbReference type="InterPro" id="IPR031571">
    <property type="entry name" value="RcpC_dom"/>
</dbReference>
<evidence type="ECO:0000259" key="1">
    <source>
        <dbReference type="SMART" id="SM00858"/>
    </source>
</evidence>
<dbReference type="CDD" id="cd11614">
    <property type="entry name" value="SAF_CpaB_FlgA_like"/>
    <property type="match status" value="1"/>
</dbReference>
<evidence type="ECO:0000313" key="3">
    <source>
        <dbReference type="Proteomes" id="UP000032233"/>
    </source>
</evidence>